<proteinExistence type="predicted"/>
<evidence type="ECO:0008006" key="3">
    <source>
        <dbReference type="Google" id="ProtNLM"/>
    </source>
</evidence>
<dbReference type="EMBL" id="DXEZ01000304">
    <property type="protein sequence ID" value="HIX55490.1"/>
    <property type="molecule type" value="Genomic_DNA"/>
</dbReference>
<organism evidence="1 2">
    <name type="scientific">Candidatus Sphingobacterium stercoripullorum</name>
    <dbReference type="NCBI Taxonomy" id="2838759"/>
    <lineage>
        <taxon>Bacteria</taxon>
        <taxon>Pseudomonadati</taxon>
        <taxon>Bacteroidota</taxon>
        <taxon>Sphingobacteriia</taxon>
        <taxon>Sphingobacteriales</taxon>
        <taxon>Sphingobacteriaceae</taxon>
        <taxon>Sphingobacterium</taxon>
    </lineage>
</organism>
<gene>
    <name evidence="1" type="ORF">H9853_10735</name>
</gene>
<name>A0A9D1WA80_9SPHI</name>
<dbReference type="Gene3D" id="3.40.630.40">
    <property type="entry name" value="Zn-dependent exopeptidases"/>
    <property type="match status" value="1"/>
</dbReference>
<reference evidence="1" key="2">
    <citation type="submission" date="2021-04" db="EMBL/GenBank/DDBJ databases">
        <authorList>
            <person name="Gilroy R."/>
        </authorList>
    </citation>
    <scope>NUCLEOTIDE SEQUENCE</scope>
    <source>
        <strain evidence="1">1719</strain>
    </source>
</reference>
<reference evidence="1" key="1">
    <citation type="journal article" date="2021" name="PeerJ">
        <title>Extensive microbial diversity within the chicken gut microbiome revealed by metagenomics and culture.</title>
        <authorList>
            <person name="Gilroy R."/>
            <person name="Ravi A."/>
            <person name="Getino M."/>
            <person name="Pursley I."/>
            <person name="Horton D.L."/>
            <person name="Alikhan N.F."/>
            <person name="Baker D."/>
            <person name="Gharbi K."/>
            <person name="Hall N."/>
            <person name="Watson M."/>
            <person name="Adriaenssens E.M."/>
            <person name="Foster-Nyarko E."/>
            <person name="Jarju S."/>
            <person name="Secka A."/>
            <person name="Antonio M."/>
            <person name="Oren A."/>
            <person name="Chaudhuri R.R."/>
            <person name="La Ragione R."/>
            <person name="Hildebrand F."/>
            <person name="Pallen M.J."/>
        </authorList>
    </citation>
    <scope>NUCLEOTIDE SEQUENCE</scope>
    <source>
        <strain evidence="1">1719</strain>
    </source>
</reference>
<accession>A0A9D1WA80</accession>
<dbReference type="SUPFAM" id="SSF53187">
    <property type="entry name" value="Zn-dependent exopeptidases"/>
    <property type="match status" value="1"/>
</dbReference>
<comment type="caution">
    <text evidence="1">The sequence shown here is derived from an EMBL/GenBank/DDBJ whole genome shotgun (WGS) entry which is preliminary data.</text>
</comment>
<dbReference type="Proteomes" id="UP000824156">
    <property type="component" value="Unassembled WGS sequence"/>
</dbReference>
<evidence type="ECO:0000313" key="2">
    <source>
        <dbReference type="Proteomes" id="UP000824156"/>
    </source>
</evidence>
<sequence length="310" mass="35026">MNFKKLIVFSLAVGFIGLTGCKKSDSDASPAAPLPSWKQGQVIKDEKGWFELEVGDIPLVISVPHGGTIQLDRLPNRDNCEDAVTVLDSYTVPLAEAIKKEFAQRYNLKPTVLITHLSRKHVDQNRELEESFCEEHPELFDAWHWYHDHLDSAVRYAVAEHGESLFIDLHAHGHSVQRLELGYGLTIAEIGRVYSGLDLDELMAKSTLANYKNVHGDVDLRELMIGPEAFGTLMHARDVPSVPSEQDPYLMSTDDYFNGGYNSRYFTSEDYPKTYGWQIEVNSTARNTPERQEHFASAFAESIVQLLKLQ</sequence>
<evidence type="ECO:0000313" key="1">
    <source>
        <dbReference type="EMBL" id="HIX55490.1"/>
    </source>
</evidence>
<dbReference type="AlphaFoldDB" id="A0A9D1WA80"/>
<dbReference type="PROSITE" id="PS51257">
    <property type="entry name" value="PROKAR_LIPOPROTEIN"/>
    <property type="match status" value="1"/>
</dbReference>
<protein>
    <recommendedName>
        <fullName evidence="3">N-formylglutamate amidohydrolase</fullName>
    </recommendedName>
</protein>